<keyword evidence="1" id="KW-0031">Aminopeptidase</keyword>
<organism evidence="1 2">
    <name type="scientific">Labeo rohita</name>
    <name type="common">Indian major carp</name>
    <name type="synonym">Cyprinus rohita</name>
    <dbReference type="NCBI Taxonomy" id="84645"/>
    <lineage>
        <taxon>Eukaryota</taxon>
        <taxon>Metazoa</taxon>
        <taxon>Chordata</taxon>
        <taxon>Craniata</taxon>
        <taxon>Vertebrata</taxon>
        <taxon>Euteleostomi</taxon>
        <taxon>Actinopterygii</taxon>
        <taxon>Neopterygii</taxon>
        <taxon>Teleostei</taxon>
        <taxon>Ostariophysi</taxon>
        <taxon>Cypriniformes</taxon>
        <taxon>Cyprinidae</taxon>
        <taxon>Labeoninae</taxon>
        <taxon>Labeonini</taxon>
        <taxon>Labeo</taxon>
    </lineage>
</organism>
<dbReference type="EMBL" id="JACTAM010002136">
    <property type="protein sequence ID" value="KAI2645773.1"/>
    <property type="molecule type" value="Genomic_DNA"/>
</dbReference>
<protein>
    <submittedName>
        <fullName evidence="1">Aminopeptidase N</fullName>
    </submittedName>
</protein>
<name>A0ABQ8L4W3_LABRO</name>
<accession>A0ABQ8L4W3</accession>
<keyword evidence="1" id="KW-0378">Hydrolase</keyword>
<dbReference type="GO" id="GO:0004177">
    <property type="term" value="F:aminopeptidase activity"/>
    <property type="evidence" value="ECO:0007669"/>
    <property type="project" value="UniProtKB-KW"/>
</dbReference>
<keyword evidence="2" id="KW-1185">Reference proteome</keyword>
<evidence type="ECO:0000313" key="2">
    <source>
        <dbReference type="Proteomes" id="UP000830375"/>
    </source>
</evidence>
<keyword evidence="1" id="KW-0645">Protease</keyword>
<evidence type="ECO:0000313" key="1">
    <source>
        <dbReference type="EMBL" id="KAI2645773.1"/>
    </source>
</evidence>
<proteinExistence type="predicted"/>
<dbReference type="Proteomes" id="UP000830375">
    <property type="component" value="Unassembled WGS sequence"/>
</dbReference>
<reference evidence="1 2" key="1">
    <citation type="submission" date="2022-01" db="EMBL/GenBank/DDBJ databases">
        <title>A high-quality chromosome-level genome assembly of rohu carp, Labeo rohita.</title>
        <authorList>
            <person name="Arick M.A. II"/>
            <person name="Hsu C.-Y."/>
            <person name="Magbanua Z."/>
            <person name="Pechanova O."/>
            <person name="Grover C."/>
            <person name="Miller E."/>
            <person name="Thrash A."/>
            <person name="Ezzel L."/>
            <person name="Alam S."/>
            <person name="Benzie J."/>
            <person name="Hamilton M."/>
            <person name="Karsi A."/>
            <person name="Lawrence M.L."/>
            <person name="Peterson D.G."/>
        </authorList>
    </citation>
    <scope>NUCLEOTIDE SEQUENCE [LARGE SCALE GENOMIC DNA]</scope>
    <source>
        <strain evidence="2">BAU-BD-2019</strain>
        <tissue evidence="1">Blood</tissue>
    </source>
</reference>
<sequence>MGSHAVPDGDTINETIIQIAHKQLIQEPMYAFEIMAASAQSTLKSLLPAVSAVLALYESKIPTAKGIIALLKPSVCTVVQWHIHMVHYCRYRALTVPTLNFKEFASVLDANFLKIDLL</sequence>
<gene>
    <name evidence="1" type="ORF">H4Q32_027041</name>
</gene>
<comment type="caution">
    <text evidence="1">The sequence shown here is derived from an EMBL/GenBank/DDBJ whole genome shotgun (WGS) entry which is preliminary data.</text>
</comment>